<dbReference type="HOGENOM" id="CLU_069977_0_0_1"/>
<reference evidence="2" key="1">
    <citation type="journal article" date="2013" name="Nat. Commun.">
        <title>Whole-genome sequencing of Oryza brachyantha reveals mechanisms underlying Oryza genome evolution.</title>
        <authorList>
            <person name="Chen J."/>
            <person name="Huang Q."/>
            <person name="Gao D."/>
            <person name="Wang J."/>
            <person name="Lang Y."/>
            <person name="Liu T."/>
            <person name="Li B."/>
            <person name="Bai Z."/>
            <person name="Luis Goicoechea J."/>
            <person name="Liang C."/>
            <person name="Chen C."/>
            <person name="Zhang W."/>
            <person name="Sun S."/>
            <person name="Liao Y."/>
            <person name="Zhang X."/>
            <person name="Yang L."/>
            <person name="Song C."/>
            <person name="Wang M."/>
            <person name="Shi J."/>
            <person name="Liu G."/>
            <person name="Liu J."/>
            <person name="Zhou H."/>
            <person name="Zhou W."/>
            <person name="Yu Q."/>
            <person name="An N."/>
            <person name="Chen Y."/>
            <person name="Cai Q."/>
            <person name="Wang B."/>
            <person name="Liu B."/>
            <person name="Min J."/>
            <person name="Huang Y."/>
            <person name="Wu H."/>
            <person name="Li Z."/>
            <person name="Zhang Y."/>
            <person name="Yin Y."/>
            <person name="Song W."/>
            <person name="Jiang J."/>
            <person name="Jackson S.A."/>
            <person name="Wing R.A."/>
            <person name="Wang J."/>
            <person name="Chen M."/>
        </authorList>
    </citation>
    <scope>NUCLEOTIDE SEQUENCE [LARGE SCALE GENOMIC DNA]</scope>
    <source>
        <strain evidence="2">cv. IRGC 101232</strain>
    </source>
</reference>
<reference evidence="2" key="2">
    <citation type="submission" date="2013-04" db="UniProtKB">
        <authorList>
            <consortium name="EnsemblPlants"/>
        </authorList>
    </citation>
    <scope>IDENTIFICATION</scope>
</reference>
<protein>
    <submittedName>
        <fullName evidence="2">Uncharacterized protein</fullName>
    </submittedName>
</protein>
<name>J3LR28_ORYBR</name>
<feature type="compositionally biased region" description="Basic and acidic residues" evidence="1">
    <location>
        <begin position="297"/>
        <end position="310"/>
    </location>
</feature>
<sequence>MKLRKHAISTTKQSHNSQMHHTLNLFAQSFSSNTGISTTSGFNHTPHPCAVRGELHHVNASTYDVRPATLHGRRGRLGVAVLHLAGAGLRGERLGRVVGRVQADEEVVHEQRRRPYPEPHERLGVDGAQQEDVDGDGRRRQPRHQRHPPQLRRPRLRHERPQARRRRQPRRHRHRVRHPPAPVQAPVRGRRHRRRQDGGDARRELVPVGRGGLPRDVVAADEERHGDEHEDEERGDGEEVGEDVEVGEEGDDGGGDEHHDGGVHRRARPGVHLGQPRRHHVRAGDVGEVARLADGADEQHGGHPLERAEGDDVLGPVHAAVGEGD</sequence>
<feature type="compositionally biased region" description="Basic residues" evidence="1">
    <location>
        <begin position="140"/>
        <end position="178"/>
    </location>
</feature>
<evidence type="ECO:0000313" key="2">
    <source>
        <dbReference type="EnsemblPlants" id="OB03G35040.1"/>
    </source>
</evidence>
<dbReference type="OMA" id="HERPQAR"/>
<dbReference type="Proteomes" id="UP000006038">
    <property type="component" value="Chromosome 3"/>
</dbReference>
<evidence type="ECO:0000313" key="3">
    <source>
        <dbReference type="Proteomes" id="UP000006038"/>
    </source>
</evidence>
<organism evidence="2">
    <name type="scientific">Oryza brachyantha</name>
    <name type="common">malo sina</name>
    <dbReference type="NCBI Taxonomy" id="4533"/>
    <lineage>
        <taxon>Eukaryota</taxon>
        <taxon>Viridiplantae</taxon>
        <taxon>Streptophyta</taxon>
        <taxon>Embryophyta</taxon>
        <taxon>Tracheophyta</taxon>
        <taxon>Spermatophyta</taxon>
        <taxon>Magnoliopsida</taxon>
        <taxon>Liliopsida</taxon>
        <taxon>Poales</taxon>
        <taxon>Poaceae</taxon>
        <taxon>BOP clade</taxon>
        <taxon>Oryzoideae</taxon>
        <taxon>Oryzeae</taxon>
        <taxon>Oryzinae</taxon>
        <taxon>Oryza</taxon>
    </lineage>
</organism>
<keyword evidence="3" id="KW-1185">Reference proteome</keyword>
<feature type="compositionally biased region" description="Basic and acidic residues" evidence="1">
    <location>
        <begin position="196"/>
        <end position="205"/>
    </location>
</feature>
<accession>J3LR28</accession>
<evidence type="ECO:0000256" key="1">
    <source>
        <dbReference type="SAM" id="MobiDB-lite"/>
    </source>
</evidence>
<dbReference type="EnsemblPlants" id="OB03G35040.1">
    <property type="protein sequence ID" value="OB03G35040.1"/>
    <property type="gene ID" value="OB03G35040"/>
</dbReference>
<feature type="compositionally biased region" description="Acidic residues" evidence="1">
    <location>
        <begin position="229"/>
        <end position="254"/>
    </location>
</feature>
<feature type="region of interest" description="Disordered" evidence="1">
    <location>
        <begin position="107"/>
        <end position="325"/>
    </location>
</feature>
<feature type="compositionally biased region" description="Basic and acidic residues" evidence="1">
    <location>
        <begin position="107"/>
        <end position="124"/>
    </location>
</feature>
<feature type="compositionally biased region" description="Basic residues" evidence="1">
    <location>
        <begin position="264"/>
        <end position="281"/>
    </location>
</feature>
<proteinExistence type="predicted"/>
<dbReference type="Gramene" id="OB03G35040.1">
    <property type="protein sequence ID" value="OB03G35040.1"/>
    <property type="gene ID" value="OB03G35040"/>
</dbReference>
<dbReference type="AlphaFoldDB" id="J3LR28"/>